<feature type="region of interest" description="Disordered" evidence="4">
    <location>
        <begin position="116"/>
        <end position="139"/>
    </location>
</feature>
<comment type="subcellular location">
    <subcellularLocation>
        <location evidence="1">Endomembrane system</location>
    </subcellularLocation>
</comment>
<evidence type="ECO:0000313" key="6">
    <source>
        <dbReference type="EMBL" id="KAK1261258.1"/>
    </source>
</evidence>
<dbReference type="InterPro" id="IPR055285">
    <property type="entry name" value="ANKRD13_C"/>
</dbReference>
<sequence length="139" mass="15733">MDVLADEVKAVKRVREVLATKFPPGTFPVKISIPVVPTVRVVITFSKFVDLQSSEQFFTPPSSPRDLPSSLEEEEEHHHHCPGSAASVHPMTLEEEDDPFTIPSDYTWTTLVAEDERLRRSSSRKGECKKKQSRKTCPR</sequence>
<evidence type="ECO:0000259" key="5">
    <source>
        <dbReference type="Pfam" id="PF11904"/>
    </source>
</evidence>
<organism evidence="6 7">
    <name type="scientific">Acorus gramineus</name>
    <name type="common">Dwarf sweet flag</name>
    <dbReference type="NCBI Taxonomy" id="55184"/>
    <lineage>
        <taxon>Eukaryota</taxon>
        <taxon>Viridiplantae</taxon>
        <taxon>Streptophyta</taxon>
        <taxon>Embryophyta</taxon>
        <taxon>Tracheophyta</taxon>
        <taxon>Spermatophyta</taxon>
        <taxon>Magnoliopsida</taxon>
        <taxon>Liliopsida</taxon>
        <taxon>Acoraceae</taxon>
        <taxon>Acorus</taxon>
    </lineage>
</organism>
<feature type="domain" description="Ankyrin repeat" evidence="5">
    <location>
        <begin position="1"/>
        <end position="107"/>
    </location>
</feature>
<keyword evidence="7" id="KW-1185">Reference proteome</keyword>
<keyword evidence="2" id="KW-0677">Repeat</keyword>
<feature type="region of interest" description="Disordered" evidence="4">
    <location>
        <begin position="56"/>
        <end position="103"/>
    </location>
</feature>
<evidence type="ECO:0000256" key="4">
    <source>
        <dbReference type="SAM" id="MobiDB-lite"/>
    </source>
</evidence>
<dbReference type="EMBL" id="JAUJYN010000011">
    <property type="protein sequence ID" value="KAK1261258.1"/>
    <property type="molecule type" value="Genomic_DNA"/>
</dbReference>
<protein>
    <recommendedName>
        <fullName evidence="5">Ankyrin repeat domain-containing protein</fullName>
    </recommendedName>
</protein>
<comment type="caution">
    <text evidence="6">The sequence shown here is derived from an EMBL/GenBank/DDBJ whole genome shotgun (WGS) entry which is preliminary data.</text>
</comment>
<accession>A0AAV9AAV8</accession>
<evidence type="ECO:0000313" key="7">
    <source>
        <dbReference type="Proteomes" id="UP001179952"/>
    </source>
</evidence>
<dbReference type="Pfam" id="PF11904">
    <property type="entry name" value="ANKRD13_C"/>
    <property type="match status" value="1"/>
</dbReference>
<evidence type="ECO:0000256" key="1">
    <source>
        <dbReference type="ARBA" id="ARBA00004308"/>
    </source>
</evidence>
<dbReference type="PANTHER" id="PTHR12447">
    <property type="entry name" value="ANKYRIN REPEAT DOMAIN-CONTAINING PROTEIN 13"/>
    <property type="match status" value="1"/>
</dbReference>
<dbReference type="Proteomes" id="UP001179952">
    <property type="component" value="Unassembled WGS sequence"/>
</dbReference>
<name>A0AAV9AAV8_ACOGR</name>
<proteinExistence type="predicted"/>
<dbReference type="GO" id="GO:0005737">
    <property type="term" value="C:cytoplasm"/>
    <property type="evidence" value="ECO:0007669"/>
    <property type="project" value="TreeGrafter"/>
</dbReference>
<gene>
    <name evidence="6" type="ORF">QJS04_geneDACA018012</name>
</gene>
<dbReference type="InterPro" id="IPR021832">
    <property type="entry name" value="ANKRD13"/>
</dbReference>
<evidence type="ECO:0000256" key="2">
    <source>
        <dbReference type="ARBA" id="ARBA00022737"/>
    </source>
</evidence>
<dbReference type="GO" id="GO:0012505">
    <property type="term" value="C:endomembrane system"/>
    <property type="evidence" value="ECO:0007669"/>
    <property type="project" value="UniProtKB-SubCell"/>
</dbReference>
<evidence type="ECO:0000256" key="3">
    <source>
        <dbReference type="ARBA" id="ARBA00023136"/>
    </source>
</evidence>
<feature type="compositionally biased region" description="Basic and acidic residues" evidence="4">
    <location>
        <begin position="116"/>
        <end position="130"/>
    </location>
</feature>
<dbReference type="PANTHER" id="PTHR12447:SF7">
    <property type="entry name" value="ANKYRIN REPEAT FAMILY PROTEIN"/>
    <property type="match status" value="1"/>
</dbReference>
<reference evidence="6" key="2">
    <citation type="submission" date="2023-06" db="EMBL/GenBank/DDBJ databases">
        <authorList>
            <person name="Ma L."/>
            <person name="Liu K.-W."/>
            <person name="Li Z."/>
            <person name="Hsiao Y.-Y."/>
            <person name="Qi Y."/>
            <person name="Fu T."/>
            <person name="Tang G."/>
            <person name="Zhang D."/>
            <person name="Sun W.-H."/>
            <person name="Liu D.-K."/>
            <person name="Li Y."/>
            <person name="Chen G.-Z."/>
            <person name="Liu X.-D."/>
            <person name="Liao X.-Y."/>
            <person name="Jiang Y.-T."/>
            <person name="Yu X."/>
            <person name="Hao Y."/>
            <person name="Huang J."/>
            <person name="Zhao X.-W."/>
            <person name="Ke S."/>
            <person name="Chen Y.-Y."/>
            <person name="Wu W.-L."/>
            <person name="Hsu J.-L."/>
            <person name="Lin Y.-F."/>
            <person name="Huang M.-D."/>
            <person name="Li C.-Y."/>
            <person name="Huang L."/>
            <person name="Wang Z.-W."/>
            <person name="Zhao X."/>
            <person name="Zhong W.-Y."/>
            <person name="Peng D.-H."/>
            <person name="Ahmad S."/>
            <person name="Lan S."/>
            <person name="Zhang J.-S."/>
            <person name="Tsai W.-C."/>
            <person name="Van De Peer Y."/>
            <person name="Liu Z.-J."/>
        </authorList>
    </citation>
    <scope>NUCLEOTIDE SEQUENCE</scope>
    <source>
        <strain evidence="6">SCP</strain>
        <tissue evidence="6">Leaves</tissue>
    </source>
</reference>
<keyword evidence="3" id="KW-0472">Membrane</keyword>
<dbReference type="AlphaFoldDB" id="A0AAV9AAV8"/>
<reference evidence="6" key="1">
    <citation type="journal article" date="2023" name="Nat. Commun.">
        <title>Diploid and tetraploid genomes of Acorus and the evolution of monocots.</title>
        <authorList>
            <person name="Ma L."/>
            <person name="Liu K.W."/>
            <person name="Li Z."/>
            <person name="Hsiao Y.Y."/>
            <person name="Qi Y."/>
            <person name="Fu T."/>
            <person name="Tang G.D."/>
            <person name="Zhang D."/>
            <person name="Sun W.H."/>
            <person name="Liu D.K."/>
            <person name="Li Y."/>
            <person name="Chen G.Z."/>
            <person name="Liu X.D."/>
            <person name="Liao X.Y."/>
            <person name="Jiang Y.T."/>
            <person name="Yu X."/>
            <person name="Hao Y."/>
            <person name="Huang J."/>
            <person name="Zhao X.W."/>
            <person name="Ke S."/>
            <person name="Chen Y.Y."/>
            <person name="Wu W.L."/>
            <person name="Hsu J.L."/>
            <person name="Lin Y.F."/>
            <person name="Huang M.D."/>
            <person name="Li C.Y."/>
            <person name="Huang L."/>
            <person name="Wang Z.W."/>
            <person name="Zhao X."/>
            <person name="Zhong W.Y."/>
            <person name="Peng D.H."/>
            <person name="Ahmad S."/>
            <person name="Lan S."/>
            <person name="Zhang J.S."/>
            <person name="Tsai W.C."/>
            <person name="Van de Peer Y."/>
            <person name="Liu Z.J."/>
        </authorList>
    </citation>
    <scope>NUCLEOTIDE SEQUENCE</scope>
    <source>
        <strain evidence="6">SCP</strain>
    </source>
</reference>